<evidence type="ECO:0000256" key="5">
    <source>
        <dbReference type="ARBA" id="ARBA00023136"/>
    </source>
</evidence>
<dbReference type="GO" id="GO:0016020">
    <property type="term" value="C:membrane"/>
    <property type="evidence" value="ECO:0007669"/>
    <property type="project" value="UniProtKB-SubCell"/>
</dbReference>
<dbReference type="InterPro" id="IPR004307">
    <property type="entry name" value="TspO_MBR"/>
</dbReference>
<feature type="transmembrane region" description="Helical" evidence="6">
    <location>
        <begin position="165"/>
        <end position="185"/>
    </location>
</feature>
<dbReference type="Gene3D" id="1.20.1260.100">
    <property type="entry name" value="TspO/MBR protein"/>
    <property type="match status" value="1"/>
</dbReference>
<dbReference type="PANTHER" id="PTHR33802:SF1">
    <property type="entry name" value="XK-RELATED PROTEIN"/>
    <property type="match status" value="1"/>
</dbReference>
<feature type="transmembrane region" description="Helical" evidence="6">
    <location>
        <begin position="69"/>
        <end position="90"/>
    </location>
</feature>
<organism evidence="7">
    <name type="scientific">Leifsonia sp. NPDC080035</name>
    <dbReference type="NCBI Taxonomy" id="3143936"/>
    <lineage>
        <taxon>Bacteria</taxon>
        <taxon>Bacillati</taxon>
        <taxon>Actinomycetota</taxon>
        <taxon>Actinomycetes</taxon>
        <taxon>Micrococcales</taxon>
        <taxon>Microbacteriaceae</taxon>
        <taxon>Leifsonia</taxon>
    </lineage>
</organism>
<feature type="transmembrane region" description="Helical" evidence="6">
    <location>
        <begin position="197"/>
        <end position="216"/>
    </location>
</feature>
<feature type="transmembrane region" description="Helical" evidence="6">
    <location>
        <begin position="124"/>
        <end position="144"/>
    </location>
</feature>
<comment type="subcellular location">
    <subcellularLocation>
        <location evidence="1">Membrane</location>
        <topology evidence="1">Multi-pass membrane protein</topology>
    </subcellularLocation>
</comment>
<dbReference type="Pfam" id="PF03073">
    <property type="entry name" value="TspO_MBR"/>
    <property type="match status" value="1"/>
</dbReference>
<sequence length="278" mass="28064">MSTLARRLPLGVSHPTAADRVRQTLVIAGTVVALAGAVVGSGLVGGTPIPKVAGGALGPDATLVSPAGPAFSIWSVIYLGLVAYAIWQALPSQAARPRQRAIGYWMLASLLLNAAWILSVQAGLLAVSVGVIAALLVVLIVTFVRLRRDPAGTTADAVLLDGTAGLYLGWVMVATVANVAAALVAADVGRLGISPHVWGMAVIVVVAIIGCALAVWDGGRFAPSLASAWGLAWIGVARLTGALQSPTVAVTAIAAAALILLVTVAVRVTRGSDGARRS</sequence>
<evidence type="ECO:0000256" key="6">
    <source>
        <dbReference type="SAM" id="Phobius"/>
    </source>
</evidence>
<name>A0AAU7GHZ0_9MICO</name>
<evidence type="ECO:0000256" key="3">
    <source>
        <dbReference type="ARBA" id="ARBA00022692"/>
    </source>
</evidence>
<gene>
    <name evidence="7" type="ORF">AAME72_06315</name>
</gene>
<proteinExistence type="inferred from homology"/>
<reference evidence="7" key="1">
    <citation type="submission" date="2024-05" db="EMBL/GenBank/DDBJ databases">
        <title>The Natural Products Discovery Center: Release of the First 8490 Sequenced Strains for Exploring Actinobacteria Biosynthetic Diversity.</title>
        <authorList>
            <person name="Kalkreuter E."/>
            <person name="Kautsar S.A."/>
            <person name="Yang D."/>
            <person name="Bader C.D."/>
            <person name="Teijaro C.N."/>
            <person name="Fluegel L."/>
            <person name="Davis C.M."/>
            <person name="Simpson J.R."/>
            <person name="Lauterbach L."/>
            <person name="Steele A.D."/>
            <person name="Gui C."/>
            <person name="Meng S."/>
            <person name="Li G."/>
            <person name="Viehrig K."/>
            <person name="Ye F."/>
            <person name="Su P."/>
            <person name="Kiefer A.F."/>
            <person name="Nichols A."/>
            <person name="Cepeda A.J."/>
            <person name="Yan W."/>
            <person name="Fan B."/>
            <person name="Jiang Y."/>
            <person name="Adhikari A."/>
            <person name="Zheng C.-J."/>
            <person name="Schuster L."/>
            <person name="Cowan T.M."/>
            <person name="Smanski M.J."/>
            <person name="Chevrette M.G."/>
            <person name="de Carvalho L.P.S."/>
            <person name="Shen B."/>
        </authorList>
    </citation>
    <scope>NUCLEOTIDE SEQUENCE</scope>
    <source>
        <strain evidence="7">NPDC080035</strain>
    </source>
</reference>
<dbReference type="PANTHER" id="PTHR33802">
    <property type="entry name" value="SI:CH211-161H7.5-RELATED"/>
    <property type="match status" value="1"/>
</dbReference>
<dbReference type="AlphaFoldDB" id="A0AAU7GHZ0"/>
<evidence type="ECO:0000313" key="7">
    <source>
        <dbReference type="EMBL" id="XBM49471.1"/>
    </source>
</evidence>
<accession>A0AAU7GHZ0</accession>
<dbReference type="RefSeq" id="WP_348789389.1">
    <property type="nucleotide sequence ID" value="NZ_CP157390.1"/>
</dbReference>
<keyword evidence="4 6" id="KW-1133">Transmembrane helix</keyword>
<feature type="transmembrane region" description="Helical" evidence="6">
    <location>
        <begin position="223"/>
        <end position="241"/>
    </location>
</feature>
<comment type="similarity">
    <text evidence="2">Belongs to the TspO/BZRP family.</text>
</comment>
<protein>
    <submittedName>
        <fullName evidence="7">TspO/MBR family protein</fullName>
    </submittedName>
</protein>
<evidence type="ECO:0000256" key="2">
    <source>
        <dbReference type="ARBA" id="ARBA00007524"/>
    </source>
</evidence>
<feature type="transmembrane region" description="Helical" evidence="6">
    <location>
        <begin position="247"/>
        <end position="268"/>
    </location>
</feature>
<evidence type="ECO:0000256" key="1">
    <source>
        <dbReference type="ARBA" id="ARBA00004141"/>
    </source>
</evidence>
<keyword evidence="5 6" id="KW-0472">Membrane</keyword>
<feature type="transmembrane region" description="Helical" evidence="6">
    <location>
        <begin position="102"/>
        <end position="118"/>
    </location>
</feature>
<dbReference type="EMBL" id="CP157390">
    <property type="protein sequence ID" value="XBM49471.1"/>
    <property type="molecule type" value="Genomic_DNA"/>
</dbReference>
<feature type="transmembrane region" description="Helical" evidence="6">
    <location>
        <begin position="25"/>
        <end position="49"/>
    </location>
</feature>
<keyword evidence="3 6" id="KW-0812">Transmembrane</keyword>
<evidence type="ECO:0000256" key="4">
    <source>
        <dbReference type="ARBA" id="ARBA00022989"/>
    </source>
</evidence>
<dbReference type="InterPro" id="IPR038330">
    <property type="entry name" value="TspO/MBR-related_sf"/>
</dbReference>